<feature type="transmembrane region" description="Helical" evidence="9">
    <location>
        <begin position="44"/>
        <end position="60"/>
    </location>
</feature>
<dbReference type="InterPro" id="IPR001204">
    <property type="entry name" value="Phos_transporter"/>
</dbReference>
<evidence type="ECO:0000256" key="7">
    <source>
        <dbReference type="ARBA" id="ARBA00022989"/>
    </source>
</evidence>
<keyword evidence="4 9" id="KW-0813">Transport</keyword>
<organism evidence="10 11">
    <name type="scientific">Pyrococcus kukulkanii</name>
    <dbReference type="NCBI Taxonomy" id="1609559"/>
    <lineage>
        <taxon>Archaea</taxon>
        <taxon>Methanobacteriati</taxon>
        <taxon>Methanobacteriota</taxon>
        <taxon>Thermococci</taxon>
        <taxon>Thermococcales</taxon>
        <taxon>Thermococcaceae</taxon>
        <taxon>Pyrococcus</taxon>
    </lineage>
</organism>
<name>A0ABV4T598_9EURY</name>
<evidence type="ECO:0000313" key="10">
    <source>
        <dbReference type="EMBL" id="MFA4804865.1"/>
    </source>
</evidence>
<feature type="transmembrane region" description="Helical" evidence="9">
    <location>
        <begin position="380"/>
        <end position="405"/>
    </location>
</feature>
<evidence type="ECO:0000256" key="5">
    <source>
        <dbReference type="ARBA" id="ARBA00022592"/>
    </source>
</evidence>
<comment type="function">
    <text evidence="1">Potential transporter for phosphate.</text>
</comment>
<dbReference type="RefSeq" id="WP_372824361.1">
    <property type="nucleotide sequence ID" value="NZ_CP122538.1"/>
</dbReference>
<comment type="caution">
    <text evidence="10">The sequence shown here is derived from an EMBL/GenBank/DDBJ whole genome shotgun (WGS) entry which is preliminary data.</text>
</comment>
<dbReference type="EMBL" id="JARRIG010000006">
    <property type="protein sequence ID" value="MFA4804865.1"/>
    <property type="molecule type" value="Genomic_DNA"/>
</dbReference>
<dbReference type="PANTHER" id="PTHR11101:SF80">
    <property type="entry name" value="PHOSPHATE TRANSPORTER"/>
    <property type="match status" value="1"/>
</dbReference>
<accession>A0ABV4T598</accession>
<feature type="transmembrane region" description="Helical" evidence="9">
    <location>
        <begin position="140"/>
        <end position="158"/>
    </location>
</feature>
<evidence type="ECO:0000313" key="11">
    <source>
        <dbReference type="Proteomes" id="UP001571980"/>
    </source>
</evidence>
<feature type="transmembrane region" description="Helical" evidence="9">
    <location>
        <begin position="178"/>
        <end position="196"/>
    </location>
</feature>
<keyword evidence="11" id="KW-1185">Reference proteome</keyword>
<feature type="transmembrane region" description="Helical" evidence="9">
    <location>
        <begin position="292"/>
        <end position="313"/>
    </location>
</feature>
<evidence type="ECO:0000256" key="1">
    <source>
        <dbReference type="ARBA" id="ARBA00001981"/>
    </source>
</evidence>
<comment type="subcellular location">
    <subcellularLocation>
        <location evidence="2 9">Membrane</location>
        <topology evidence="2 9">Multi-pass membrane protein</topology>
    </subcellularLocation>
</comment>
<evidence type="ECO:0000256" key="8">
    <source>
        <dbReference type="ARBA" id="ARBA00023136"/>
    </source>
</evidence>
<gene>
    <name evidence="10" type="ORF">P8X34_09025</name>
</gene>
<keyword evidence="6 9" id="KW-0812">Transmembrane</keyword>
<evidence type="ECO:0000256" key="3">
    <source>
        <dbReference type="ARBA" id="ARBA00009916"/>
    </source>
</evidence>
<evidence type="ECO:0000256" key="6">
    <source>
        <dbReference type="ARBA" id="ARBA00022692"/>
    </source>
</evidence>
<evidence type="ECO:0000256" key="2">
    <source>
        <dbReference type="ARBA" id="ARBA00004141"/>
    </source>
</evidence>
<evidence type="ECO:0000256" key="9">
    <source>
        <dbReference type="RuleBase" id="RU363058"/>
    </source>
</evidence>
<dbReference type="PANTHER" id="PTHR11101">
    <property type="entry name" value="PHOSPHATE TRANSPORTER"/>
    <property type="match status" value="1"/>
</dbReference>
<proteinExistence type="inferred from homology"/>
<keyword evidence="5 9" id="KW-0592">Phosphate transport</keyword>
<feature type="transmembrane region" description="Helical" evidence="9">
    <location>
        <begin position="208"/>
        <end position="227"/>
    </location>
</feature>
<dbReference type="Proteomes" id="UP001571980">
    <property type="component" value="Unassembled WGS sequence"/>
</dbReference>
<comment type="similarity">
    <text evidence="3 9">Belongs to the inorganic phosphate transporter (PiT) (TC 2.A.20) family.</text>
</comment>
<feature type="transmembrane region" description="Helical" evidence="9">
    <location>
        <begin position="351"/>
        <end position="368"/>
    </location>
</feature>
<feature type="transmembrane region" description="Helical" evidence="9">
    <location>
        <begin position="81"/>
        <end position="100"/>
    </location>
</feature>
<protein>
    <recommendedName>
        <fullName evidence="9">Phosphate transporter</fullName>
    </recommendedName>
</protein>
<feature type="transmembrane region" description="Helical" evidence="9">
    <location>
        <begin position="325"/>
        <end position="345"/>
    </location>
</feature>
<keyword evidence="7 9" id="KW-1133">Transmembrane helix</keyword>
<keyword evidence="8 9" id="KW-0472">Membrane</keyword>
<sequence length="406" mass="42663">MIADPWVFFTIILGLAMAWAIGANDAANSMSTAVGAGAITPKQAVLIAGVLEFTGAYFFGKSVTETIRKGIIDPSKINDPNVLIYGSIAALLGATIWLIIATKYGLPVSTTHSIIGGIVGYGIVYAGASIVNWSKMAKVVMSWILSPIVGAIFAFLVFKALSKTVLQSGDPIKSAKRWSPFWIGLAFVVIGTMFYLKVLHGKSLIVGFVKFGIPAGIVAFIIVFLILRVRFPNVDPYLGAEAIFRKVQVITSGYVALAHGANDVANAIGPVAAVYTIATMGMAGAKVPVPKWILALGGLGIAIGVATYGYRVMETVGKKITELTNTRGFTIDFSAATVVLIASWLGMPISTTHTVVGAVIGVGLARGIKAINKDIVKDIVISWFVTVPTAGVISAIIFKALMLIVG</sequence>
<feature type="transmembrane region" description="Helical" evidence="9">
    <location>
        <begin position="112"/>
        <end position="133"/>
    </location>
</feature>
<reference evidence="10 11" key="1">
    <citation type="submission" date="2023-03" db="EMBL/GenBank/DDBJ databases">
        <title>Speciation in Pyrococcus: adaptation to high temperature as a mechanism.</title>
        <authorList>
            <person name="Gu J."/>
        </authorList>
    </citation>
    <scope>NUCLEOTIDE SEQUENCE [LARGE SCALE GENOMIC DNA]</scope>
    <source>
        <strain evidence="10 11">LMOA34</strain>
    </source>
</reference>
<dbReference type="Pfam" id="PF01384">
    <property type="entry name" value="PHO4"/>
    <property type="match status" value="1"/>
</dbReference>
<evidence type="ECO:0000256" key="4">
    <source>
        <dbReference type="ARBA" id="ARBA00022448"/>
    </source>
</evidence>